<sequence length="698" mass="80867">MKIPKDSNENSKEEEMNFFVSLFQNSPIPKTISSVTTKKYVFVNSAWETFTGYSNSEAINKTVYGLELVSIEDGALIREKLLKNKEIISYKCSIKLKNGLVKKVSLSFYVIVLNGEEFVLNTINNLERQSIYKEKQVLNKKKEQVLLAQNFNVDSIESMTDGFLSLNNDWNYTYVNKSAAFMLGRKAEDLIGKHIWTEFPEIVGLPFYTNYHKAADTQQIISFENYYHPWDRWFDNRVIPSKDGVSVFFQDITERKKARELLIKNQKYLDNIINNIGDPLMVKDSESRLLLVNDAFCSFFNLPKDDIIGKTLAEDVPQDERDGFLKIDREVLLTGVENINEETFTFKGQEKRIISTKKTRFTDDAGNKFLIGIIRDITERKKAEEEIMMAHQRLTTHLNNSPLAIIEWDKDLIIQKWSTKAKNIFGWEESEAVGKHFNDLNMVYEDDVEAITVIANELMGGEVKNNKIVNRNYTKTKKVIYCEWYNSVLQSPDGQIETIFSLVHDITGRVTMEMSLKESEEKFSKAFKSNVIGKAILNKEKKIVEVNEALANMVGFKRENMLNKTAEEIGLFNLDDINNLENEKLLWSQFSEKGYVSNIELKYLMHDGRFLFISISLQALQLHGEEHVLITVLDITEKKIAEAELENHRNNLEELVKIRTEEVNVKNVELQRMNKLFVGRELKMKELKNIIKELQSKK</sequence>
<feature type="domain" description="PAS" evidence="1">
    <location>
        <begin position="265"/>
        <end position="335"/>
    </location>
</feature>
<proteinExistence type="predicted"/>
<dbReference type="SMART" id="SM00086">
    <property type="entry name" value="PAC"/>
    <property type="match status" value="3"/>
</dbReference>
<keyword evidence="4" id="KW-1185">Reference proteome</keyword>
<evidence type="ECO:0000313" key="3">
    <source>
        <dbReference type="EMBL" id="MBP0905683.1"/>
    </source>
</evidence>
<dbReference type="InterPro" id="IPR013767">
    <property type="entry name" value="PAS_fold"/>
</dbReference>
<dbReference type="PROSITE" id="PS50113">
    <property type="entry name" value="PAC"/>
    <property type="match status" value="2"/>
</dbReference>
<dbReference type="InterPro" id="IPR000014">
    <property type="entry name" value="PAS"/>
</dbReference>
<feature type="domain" description="PAC" evidence="2">
    <location>
        <begin position="597"/>
        <end position="647"/>
    </location>
</feature>
<dbReference type="EMBL" id="JAGJCB010000028">
    <property type="protein sequence ID" value="MBP0905683.1"/>
    <property type="molecule type" value="Genomic_DNA"/>
</dbReference>
<name>A0ABS4BZ49_9FLAO</name>
<dbReference type="SMART" id="SM00091">
    <property type="entry name" value="PAS"/>
    <property type="match status" value="5"/>
</dbReference>
<dbReference type="InterPro" id="IPR013656">
    <property type="entry name" value="PAS_4"/>
</dbReference>
<dbReference type="SUPFAM" id="SSF55785">
    <property type="entry name" value="PYP-like sensor domain (PAS domain)"/>
    <property type="match status" value="5"/>
</dbReference>
<dbReference type="InterPro" id="IPR052155">
    <property type="entry name" value="Biofilm_reg_signaling"/>
</dbReference>
<dbReference type="PANTHER" id="PTHR44757">
    <property type="entry name" value="DIGUANYLATE CYCLASE DGCP"/>
    <property type="match status" value="1"/>
</dbReference>
<accession>A0ABS4BZ49</accession>
<organism evidence="3 4">
    <name type="scientific">Mariniflexile gromovii</name>
    <dbReference type="NCBI Taxonomy" id="362523"/>
    <lineage>
        <taxon>Bacteria</taxon>
        <taxon>Pseudomonadati</taxon>
        <taxon>Bacteroidota</taxon>
        <taxon>Flavobacteriia</taxon>
        <taxon>Flavobacteriales</taxon>
        <taxon>Flavobacteriaceae</taxon>
        <taxon>Mariniflexile</taxon>
    </lineage>
</organism>
<evidence type="ECO:0000313" key="4">
    <source>
        <dbReference type="Proteomes" id="UP000670776"/>
    </source>
</evidence>
<dbReference type="Proteomes" id="UP000670776">
    <property type="component" value="Unassembled WGS sequence"/>
</dbReference>
<comment type="caution">
    <text evidence="3">The sequence shown here is derived from an EMBL/GenBank/DDBJ whole genome shotgun (WGS) entry which is preliminary data.</text>
</comment>
<dbReference type="NCBIfam" id="TIGR00229">
    <property type="entry name" value="sensory_box"/>
    <property type="match status" value="4"/>
</dbReference>
<feature type="domain" description="PAS" evidence="1">
    <location>
        <begin position="390"/>
        <end position="462"/>
    </location>
</feature>
<dbReference type="Pfam" id="PF13426">
    <property type="entry name" value="PAS_9"/>
    <property type="match status" value="1"/>
</dbReference>
<protein>
    <submittedName>
        <fullName evidence="3">PAS domain S-box protein</fullName>
    </submittedName>
</protein>
<dbReference type="InterPro" id="IPR001610">
    <property type="entry name" value="PAC"/>
</dbReference>
<evidence type="ECO:0000259" key="2">
    <source>
        <dbReference type="PROSITE" id="PS50113"/>
    </source>
</evidence>
<dbReference type="Gene3D" id="3.30.450.20">
    <property type="entry name" value="PAS domain"/>
    <property type="match status" value="5"/>
</dbReference>
<dbReference type="InterPro" id="IPR035965">
    <property type="entry name" value="PAS-like_dom_sf"/>
</dbReference>
<gene>
    <name evidence="3" type="ORF">J8H85_17790</name>
</gene>
<reference evidence="3 4" key="1">
    <citation type="submission" date="2021-04" db="EMBL/GenBank/DDBJ databases">
        <title>Mariniflexile gromovii gen. nov., sp. nov., a gliding bacterium isolated from the sea urchin Strongylocentrotus intermedius.</title>
        <authorList>
            <person name="Ko S."/>
            <person name="Le V."/>
            <person name="Ahn C.-Y."/>
            <person name="Oh H.-M."/>
        </authorList>
    </citation>
    <scope>NUCLEOTIDE SEQUENCE [LARGE SCALE GENOMIC DNA]</scope>
    <source>
        <strain evidence="3 4">KCTC 12570</strain>
    </source>
</reference>
<dbReference type="PANTHER" id="PTHR44757:SF2">
    <property type="entry name" value="BIOFILM ARCHITECTURE MAINTENANCE PROTEIN MBAA"/>
    <property type="match status" value="1"/>
</dbReference>
<dbReference type="Pfam" id="PF00989">
    <property type="entry name" value="PAS"/>
    <property type="match status" value="1"/>
</dbReference>
<dbReference type="CDD" id="cd00130">
    <property type="entry name" value="PAS"/>
    <property type="match status" value="5"/>
</dbReference>
<dbReference type="RefSeq" id="WP_209656903.1">
    <property type="nucleotide sequence ID" value="NZ_JAGJCB010000028.1"/>
</dbReference>
<dbReference type="InterPro" id="IPR000700">
    <property type="entry name" value="PAS-assoc_C"/>
</dbReference>
<feature type="domain" description="PAS" evidence="1">
    <location>
        <begin position="148"/>
        <end position="199"/>
    </location>
</feature>
<feature type="domain" description="PAC" evidence="2">
    <location>
        <begin position="337"/>
        <end position="389"/>
    </location>
</feature>
<feature type="domain" description="PAS" evidence="1">
    <location>
        <begin position="519"/>
        <end position="565"/>
    </location>
</feature>
<dbReference type="Pfam" id="PF08448">
    <property type="entry name" value="PAS_4"/>
    <property type="match status" value="2"/>
</dbReference>
<dbReference type="PROSITE" id="PS50112">
    <property type="entry name" value="PAS"/>
    <property type="match status" value="4"/>
</dbReference>
<evidence type="ECO:0000259" key="1">
    <source>
        <dbReference type="PROSITE" id="PS50112"/>
    </source>
</evidence>